<dbReference type="Proteomes" id="UP000641646">
    <property type="component" value="Unassembled WGS sequence"/>
</dbReference>
<keyword evidence="1" id="KW-0472">Membrane</keyword>
<accession>A0A926VPU0</accession>
<reference evidence="3" key="1">
    <citation type="journal article" date="2015" name="ISME J.">
        <title>Draft Genome Sequence of Streptomyces incarnatus NRRL8089, which Produces the Nucleoside Antibiotic Sinefungin.</title>
        <authorList>
            <person name="Oshima K."/>
            <person name="Hattori M."/>
            <person name="Shimizu H."/>
            <person name="Fukuda K."/>
            <person name="Nemoto M."/>
            <person name="Inagaki K."/>
            <person name="Tamura T."/>
        </authorList>
    </citation>
    <scope>NUCLEOTIDE SEQUENCE</scope>
    <source>
        <strain evidence="3">FACHB-1375</strain>
    </source>
</reference>
<evidence type="ECO:0000313" key="4">
    <source>
        <dbReference type="Proteomes" id="UP000641646"/>
    </source>
</evidence>
<organism evidence="3 4">
    <name type="scientific">Aerosakkonema funiforme FACHB-1375</name>
    <dbReference type="NCBI Taxonomy" id="2949571"/>
    <lineage>
        <taxon>Bacteria</taxon>
        <taxon>Bacillati</taxon>
        <taxon>Cyanobacteriota</taxon>
        <taxon>Cyanophyceae</taxon>
        <taxon>Oscillatoriophycideae</taxon>
        <taxon>Aerosakkonematales</taxon>
        <taxon>Aerosakkonemataceae</taxon>
        <taxon>Aerosakkonema</taxon>
    </lineage>
</organism>
<keyword evidence="1" id="KW-0812">Transmembrane</keyword>
<evidence type="ECO:0000256" key="1">
    <source>
        <dbReference type="SAM" id="Phobius"/>
    </source>
</evidence>
<feature type="transmembrane region" description="Helical" evidence="1">
    <location>
        <begin position="6"/>
        <end position="27"/>
    </location>
</feature>
<evidence type="ECO:0000259" key="2">
    <source>
        <dbReference type="Pfam" id="PF04116"/>
    </source>
</evidence>
<dbReference type="RefSeq" id="WP_190475707.1">
    <property type="nucleotide sequence ID" value="NZ_JACJPW010000204.1"/>
</dbReference>
<gene>
    <name evidence="3" type="ORF">H6G03_36040</name>
</gene>
<dbReference type="GO" id="GO:0008610">
    <property type="term" value="P:lipid biosynthetic process"/>
    <property type="evidence" value="ECO:0007669"/>
    <property type="project" value="InterPro"/>
</dbReference>
<sequence>MEIFKAAWVALFLLLSGDFIGTFFYHVPEHIFGKYHNLIHHSKNRSFIHYAVLTRKPLVLFNGFLAVFPYLIFIPLLWGISPIGSILGLGLAECHVVWRHTSISESPTPIWISRICNKLCITTPERHCLHHQDANVAYGDIFTFYDRPAQAWYRVLLLSKRKFSKKRIEAGFLLRSLREKP</sequence>
<dbReference type="Pfam" id="PF04116">
    <property type="entry name" value="FA_hydroxylase"/>
    <property type="match status" value="1"/>
</dbReference>
<dbReference type="GO" id="GO:0005506">
    <property type="term" value="F:iron ion binding"/>
    <property type="evidence" value="ECO:0007669"/>
    <property type="project" value="InterPro"/>
</dbReference>
<evidence type="ECO:0000313" key="3">
    <source>
        <dbReference type="EMBL" id="MBD2186404.1"/>
    </source>
</evidence>
<keyword evidence="4" id="KW-1185">Reference proteome</keyword>
<proteinExistence type="predicted"/>
<dbReference type="AlphaFoldDB" id="A0A926VPU0"/>
<protein>
    <submittedName>
        <fullName evidence="3">Sterol desaturase family protein</fullName>
    </submittedName>
</protein>
<dbReference type="GO" id="GO:0016491">
    <property type="term" value="F:oxidoreductase activity"/>
    <property type="evidence" value="ECO:0007669"/>
    <property type="project" value="InterPro"/>
</dbReference>
<dbReference type="EMBL" id="JACJPW010000204">
    <property type="protein sequence ID" value="MBD2186404.1"/>
    <property type="molecule type" value="Genomic_DNA"/>
</dbReference>
<feature type="transmembrane region" description="Helical" evidence="1">
    <location>
        <begin position="58"/>
        <end position="78"/>
    </location>
</feature>
<dbReference type="InterPro" id="IPR006694">
    <property type="entry name" value="Fatty_acid_hydroxylase"/>
</dbReference>
<reference evidence="3" key="2">
    <citation type="submission" date="2020-08" db="EMBL/GenBank/DDBJ databases">
        <authorList>
            <person name="Chen M."/>
            <person name="Teng W."/>
            <person name="Zhao L."/>
            <person name="Hu C."/>
            <person name="Zhou Y."/>
            <person name="Han B."/>
            <person name="Song L."/>
            <person name="Shu W."/>
        </authorList>
    </citation>
    <scope>NUCLEOTIDE SEQUENCE</scope>
    <source>
        <strain evidence="3">FACHB-1375</strain>
    </source>
</reference>
<name>A0A926VPU0_9CYAN</name>
<feature type="domain" description="Fatty acid hydroxylase" evidence="2">
    <location>
        <begin position="14"/>
        <end position="147"/>
    </location>
</feature>
<comment type="caution">
    <text evidence="3">The sequence shown here is derived from an EMBL/GenBank/DDBJ whole genome shotgun (WGS) entry which is preliminary data.</text>
</comment>
<keyword evidence="1" id="KW-1133">Transmembrane helix</keyword>